<organism evidence="14 15">
    <name type="scientific">Rhodocollybia butyracea</name>
    <dbReference type="NCBI Taxonomy" id="206335"/>
    <lineage>
        <taxon>Eukaryota</taxon>
        <taxon>Fungi</taxon>
        <taxon>Dikarya</taxon>
        <taxon>Basidiomycota</taxon>
        <taxon>Agaricomycotina</taxon>
        <taxon>Agaricomycetes</taxon>
        <taxon>Agaricomycetidae</taxon>
        <taxon>Agaricales</taxon>
        <taxon>Marasmiineae</taxon>
        <taxon>Omphalotaceae</taxon>
        <taxon>Rhodocollybia</taxon>
    </lineage>
</organism>
<evidence type="ECO:0000313" key="14">
    <source>
        <dbReference type="EMBL" id="KAF9078211.1"/>
    </source>
</evidence>
<dbReference type="Gene3D" id="1.50.10.10">
    <property type="match status" value="1"/>
</dbReference>
<dbReference type="AlphaFoldDB" id="A0A9P5UGB9"/>
<protein>
    <recommendedName>
        <fullName evidence="12">alpha-1,2-Mannosidase</fullName>
        <ecNumber evidence="12">3.2.1.-</ecNumber>
    </recommendedName>
</protein>
<dbReference type="GO" id="GO:0004571">
    <property type="term" value="F:mannosyl-oligosaccharide 1,2-alpha-mannosidase activity"/>
    <property type="evidence" value="ECO:0007669"/>
    <property type="project" value="UniProtKB-EC"/>
</dbReference>
<dbReference type="Proteomes" id="UP000772434">
    <property type="component" value="Unassembled WGS sequence"/>
</dbReference>
<dbReference type="InterPro" id="IPR036026">
    <property type="entry name" value="Seven-hairpin_glycosidases"/>
</dbReference>
<keyword evidence="6 10" id="KW-0106">Calcium</keyword>
<dbReference type="PANTHER" id="PTHR11742">
    <property type="entry name" value="MANNOSYL-OLIGOSACCHARIDE ALPHA-1,2-MANNOSIDASE-RELATED"/>
    <property type="match status" value="1"/>
</dbReference>
<comment type="cofactor">
    <cofactor evidence="1 10">
        <name>Ca(2+)</name>
        <dbReference type="ChEBI" id="CHEBI:29108"/>
    </cofactor>
</comment>
<evidence type="ECO:0000256" key="2">
    <source>
        <dbReference type="ARBA" id="ARBA00004922"/>
    </source>
</evidence>
<evidence type="ECO:0000256" key="9">
    <source>
        <dbReference type="ARBA" id="ARBA00048605"/>
    </source>
</evidence>
<comment type="catalytic activity">
    <reaction evidence="9">
        <text>N(4)-(alpha-D-Man-(1-&gt;2)-alpha-D-Man-(1-&gt;2)-alpha-D-Man-(1-&gt;3)-[alpha-D-Man-(1-&gt;2)-alpha-D-Man-(1-&gt;3)-[alpha-D-Man-(1-&gt;2)-alpha-D-Man-(1-&gt;6)]-alpha-D-Man-(1-&gt;6)]-beta-D-Man-(1-&gt;4)-beta-D-GlcNAc-(1-&gt;4)-beta-D-GlcNAc)-L-asparaginyl-[protein] (N-glucan mannose isomer 9A1,2,3B1,2,3) + 4 H2O = N(4)-(alpha-D-Man-(1-&gt;3)-[alpha-D-Man-(1-&gt;3)-[alpha-D-Man-(1-&gt;6)]-alpha-D-Man-(1-&gt;6)]-beta-D-Man-(1-&gt;4)-beta-D-GlcNAc-(1-&gt;4)-beta-D-GlcNAc)-L-asparaginyl-[protein] (N-glucan mannose isomer 5A1,2) + 4 beta-D-mannose</text>
        <dbReference type="Rhea" id="RHEA:56008"/>
        <dbReference type="Rhea" id="RHEA-COMP:14356"/>
        <dbReference type="Rhea" id="RHEA-COMP:14367"/>
        <dbReference type="ChEBI" id="CHEBI:15377"/>
        <dbReference type="ChEBI" id="CHEBI:28563"/>
        <dbReference type="ChEBI" id="CHEBI:59087"/>
        <dbReference type="ChEBI" id="CHEBI:139493"/>
        <dbReference type="EC" id="3.2.1.113"/>
    </reaction>
</comment>
<keyword evidence="12" id="KW-0326">Glycosidase</keyword>
<evidence type="ECO:0000256" key="12">
    <source>
        <dbReference type="RuleBase" id="RU361193"/>
    </source>
</evidence>
<evidence type="ECO:0000256" key="7">
    <source>
        <dbReference type="ARBA" id="ARBA00023157"/>
    </source>
</evidence>
<dbReference type="SUPFAM" id="SSF48225">
    <property type="entry name" value="Seven-hairpin glycosidases"/>
    <property type="match status" value="1"/>
</dbReference>
<dbReference type="GO" id="GO:0016020">
    <property type="term" value="C:membrane"/>
    <property type="evidence" value="ECO:0007669"/>
    <property type="project" value="InterPro"/>
</dbReference>
<gene>
    <name evidence="14" type="ORF">BDP27DRAFT_1310992</name>
</gene>
<dbReference type="EC" id="3.2.1.-" evidence="12"/>
<dbReference type="GO" id="GO:0005783">
    <property type="term" value="C:endoplasmic reticulum"/>
    <property type="evidence" value="ECO:0007669"/>
    <property type="project" value="TreeGrafter"/>
</dbReference>
<dbReference type="InterPro" id="IPR012341">
    <property type="entry name" value="6hp_glycosidase-like_sf"/>
</dbReference>
<evidence type="ECO:0000256" key="4">
    <source>
        <dbReference type="ARBA" id="ARBA00022723"/>
    </source>
</evidence>
<keyword evidence="5 12" id="KW-0378">Hydrolase</keyword>
<evidence type="ECO:0000256" key="3">
    <source>
        <dbReference type="ARBA" id="ARBA00007658"/>
    </source>
</evidence>
<dbReference type="PRINTS" id="PR00747">
    <property type="entry name" value="GLYHDRLASE47"/>
</dbReference>
<keyword evidence="13" id="KW-1133">Transmembrane helix</keyword>
<accession>A0A9P5UGB9</accession>
<comment type="caution">
    <text evidence="14">The sequence shown here is derived from an EMBL/GenBank/DDBJ whole genome shotgun (WGS) entry which is preliminary data.</text>
</comment>
<comment type="similarity">
    <text evidence="3 12">Belongs to the glycosyl hydrolase 47 family.</text>
</comment>
<dbReference type="Pfam" id="PF01532">
    <property type="entry name" value="Glyco_hydro_47"/>
    <property type="match status" value="1"/>
</dbReference>
<dbReference type="GO" id="GO:0036503">
    <property type="term" value="P:ERAD pathway"/>
    <property type="evidence" value="ECO:0007669"/>
    <property type="project" value="UniProtKB-ARBA"/>
</dbReference>
<keyword evidence="13" id="KW-0472">Membrane</keyword>
<dbReference type="OrthoDB" id="8118055at2759"/>
<comment type="pathway">
    <text evidence="2">Protein modification; protein glycosylation.</text>
</comment>
<keyword evidence="13" id="KW-0812">Transmembrane</keyword>
<dbReference type="InterPro" id="IPR001382">
    <property type="entry name" value="Glyco_hydro_47"/>
</dbReference>
<feature type="binding site" evidence="10">
    <location>
        <position position="566"/>
    </location>
    <ligand>
        <name>Ca(2+)</name>
        <dbReference type="ChEBI" id="CHEBI:29108"/>
    </ligand>
</feature>
<dbReference type="EMBL" id="JADNRY010000002">
    <property type="protein sequence ID" value="KAF9078211.1"/>
    <property type="molecule type" value="Genomic_DNA"/>
</dbReference>
<reference evidence="14" key="1">
    <citation type="submission" date="2020-11" db="EMBL/GenBank/DDBJ databases">
        <authorList>
            <consortium name="DOE Joint Genome Institute"/>
            <person name="Ahrendt S."/>
            <person name="Riley R."/>
            <person name="Andreopoulos W."/>
            <person name="Labutti K."/>
            <person name="Pangilinan J."/>
            <person name="Ruiz-Duenas F.J."/>
            <person name="Barrasa J.M."/>
            <person name="Sanchez-Garcia M."/>
            <person name="Camarero S."/>
            <person name="Miyauchi S."/>
            <person name="Serrano A."/>
            <person name="Linde D."/>
            <person name="Babiker R."/>
            <person name="Drula E."/>
            <person name="Ayuso-Fernandez I."/>
            <person name="Pacheco R."/>
            <person name="Padilla G."/>
            <person name="Ferreira P."/>
            <person name="Barriuso J."/>
            <person name="Kellner H."/>
            <person name="Castanera R."/>
            <person name="Alfaro M."/>
            <person name="Ramirez L."/>
            <person name="Pisabarro A.G."/>
            <person name="Kuo A."/>
            <person name="Tritt A."/>
            <person name="Lipzen A."/>
            <person name="He G."/>
            <person name="Yan M."/>
            <person name="Ng V."/>
            <person name="Cullen D."/>
            <person name="Martin F."/>
            <person name="Rosso M.-N."/>
            <person name="Henrissat B."/>
            <person name="Hibbett D."/>
            <person name="Martinez A.T."/>
            <person name="Grigoriev I.V."/>
        </authorList>
    </citation>
    <scope>NUCLEOTIDE SEQUENCE</scope>
    <source>
        <strain evidence="14">AH 40177</strain>
    </source>
</reference>
<comment type="catalytic activity">
    <reaction evidence="8">
        <text>N(4)-(alpha-D-Man-(1-&gt;2)-alpha-D-Man-(1-&gt;2)-alpha-D-Man-(1-&gt;3)-[alpha-D-Man-(1-&gt;3)-[alpha-D-Man-(1-&gt;2)-alpha-D-Man-(1-&gt;6)]-alpha-D-Man-(1-&gt;6)]-beta-D-Man-(1-&gt;4)-beta-D-GlcNAc-(1-&gt;4)-beta-D-GlcNAc)-L-asparaginyl-[protein] (N-glucan mannose isomer 8A1,2,3B1,3) + 3 H2O = N(4)-(alpha-D-Man-(1-&gt;3)-[alpha-D-Man-(1-&gt;3)-[alpha-D-Man-(1-&gt;6)]-alpha-D-Man-(1-&gt;6)]-beta-D-Man-(1-&gt;4)-beta-D-GlcNAc-(1-&gt;4)-beta-D-GlcNAc)-L-asparaginyl-[protein] (N-glucan mannose isomer 5A1,2) + 3 beta-D-mannose</text>
        <dbReference type="Rhea" id="RHEA:56028"/>
        <dbReference type="Rhea" id="RHEA-COMP:14358"/>
        <dbReference type="Rhea" id="RHEA-COMP:14367"/>
        <dbReference type="ChEBI" id="CHEBI:15377"/>
        <dbReference type="ChEBI" id="CHEBI:28563"/>
        <dbReference type="ChEBI" id="CHEBI:59087"/>
        <dbReference type="ChEBI" id="CHEBI:60628"/>
        <dbReference type="EC" id="3.2.1.113"/>
    </reaction>
</comment>
<evidence type="ECO:0000256" key="13">
    <source>
        <dbReference type="SAM" id="Phobius"/>
    </source>
</evidence>
<evidence type="ECO:0000256" key="10">
    <source>
        <dbReference type="PIRSR" id="PIRSR601382-2"/>
    </source>
</evidence>
<evidence type="ECO:0000313" key="15">
    <source>
        <dbReference type="Proteomes" id="UP000772434"/>
    </source>
</evidence>
<evidence type="ECO:0000256" key="6">
    <source>
        <dbReference type="ARBA" id="ARBA00022837"/>
    </source>
</evidence>
<keyword evidence="4 10" id="KW-0479">Metal-binding</keyword>
<evidence type="ECO:0000256" key="8">
    <source>
        <dbReference type="ARBA" id="ARBA00047669"/>
    </source>
</evidence>
<feature type="disulfide bond" evidence="11">
    <location>
        <begin position="361"/>
        <end position="416"/>
    </location>
</feature>
<dbReference type="PANTHER" id="PTHR11742:SF55">
    <property type="entry name" value="ENDOPLASMIC RETICULUM MANNOSYL-OLIGOSACCHARIDE 1,2-ALPHA-MANNOSIDASE"/>
    <property type="match status" value="1"/>
</dbReference>
<evidence type="ECO:0000256" key="5">
    <source>
        <dbReference type="ARBA" id="ARBA00022801"/>
    </source>
</evidence>
<keyword evidence="7 11" id="KW-1015">Disulfide bond</keyword>
<keyword evidence="15" id="KW-1185">Reference proteome</keyword>
<name>A0A9P5UGB9_9AGAR</name>
<sequence>MNQYQKLTEMYSTHPFSASLRSVRHKPYFRSILYSSLVIFSIYFLYKFVHPSTIYTQFKPFAGDLSETYAPADKVAPQVWQDRAKSVKAAFLHGYHGYERYAQPHDELLPLSNGYRNNFNGWGVSMYDSLDTMLLMDLEDEYARAIPFIEKTVFSLPEGQFAPFFETIIRYLGGLLSAYALRKDEVLLRRADELAEKLDHVFATPSGFLYLDGTVVGPEIGILAEIASLQLEYTTLAKFTGKKRWWDRANTVIRALEKANLRDTGGMFPIGWNLSNAQPKDTHLSVGAQADSAHEYLLKQYLLTAKTDKANLEMYLRATTHIITNLLFLSPTRHLLYVTDAQFPTLDHKGRPSHRFEHLSCFLPGLLALGAHTLPLDDLTSVGIDLEHLGTGIYLLAGYNLKTLHMWAAEGLAQTCWLTYADMPTGLGPDEMLMHTVSDLWRETGDSFKEGGYSWMDAISKWKRSGARGAPPGVGDKTPVTLESLYLLWRTTGNSKWRDRGWRIFDSIERNTKTPSGYASLITVEVMPPAKDDDMPSYFFAETLKYLYLMFSDNDPISLDEWVFNTEAHPLPVIRWSQSEKDAFNIP</sequence>
<dbReference type="GO" id="GO:0005509">
    <property type="term" value="F:calcium ion binding"/>
    <property type="evidence" value="ECO:0007669"/>
    <property type="project" value="InterPro"/>
</dbReference>
<proteinExistence type="inferred from homology"/>
<feature type="transmembrane region" description="Helical" evidence="13">
    <location>
        <begin position="28"/>
        <end position="46"/>
    </location>
</feature>
<evidence type="ECO:0000256" key="1">
    <source>
        <dbReference type="ARBA" id="ARBA00001913"/>
    </source>
</evidence>
<dbReference type="GO" id="GO:0005975">
    <property type="term" value="P:carbohydrate metabolic process"/>
    <property type="evidence" value="ECO:0007669"/>
    <property type="project" value="InterPro"/>
</dbReference>
<evidence type="ECO:0000256" key="11">
    <source>
        <dbReference type="PIRSR" id="PIRSR601382-3"/>
    </source>
</evidence>
<dbReference type="InterPro" id="IPR050749">
    <property type="entry name" value="Glycosyl_Hydrolase_47"/>
</dbReference>